<keyword evidence="8" id="KW-0143">Chaperone</keyword>
<dbReference type="PANTHER" id="PTHR12428">
    <property type="entry name" value="OXA1"/>
    <property type="match status" value="1"/>
</dbReference>
<feature type="transmembrane region" description="Helical" evidence="11">
    <location>
        <begin position="294"/>
        <end position="316"/>
    </location>
</feature>
<keyword evidence="6 11" id="KW-1133">Transmembrane helix</keyword>
<dbReference type="Proteomes" id="UP000515860">
    <property type="component" value="Chromosome"/>
</dbReference>
<evidence type="ECO:0000256" key="11">
    <source>
        <dbReference type="SAM" id="Phobius"/>
    </source>
</evidence>
<evidence type="ECO:0000256" key="1">
    <source>
        <dbReference type="ARBA" id="ARBA00004651"/>
    </source>
</evidence>
<evidence type="ECO:0000256" key="4">
    <source>
        <dbReference type="ARBA" id="ARBA00022692"/>
    </source>
</evidence>
<dbReference type="GO" id="GO:0032977">
    <property type="term" value="F:membrane insertase activity"/>
    <property type="evidence" value="ECO:0007669"/>
    <property type="project" value="InterPro"/>
</dbReference>
<evidence type="ECO:0000256" key="10">
    <source>
        <dbReference type="SAM" id="MobiDB-lite"/>
    </source>
</evidence>
<accession>A0A7G9GB09</accession>
<keyword evidence="7 11" id="KW-0472">Membrane</keyword>
<evidence type="ECO:0000256" key="7">
    <source>
        <dbReference type="ARBA" id="ARBA00023136"/>
    </source>
</evidence>
<reference evidence="13 14" key="1">
    <citation type="submission" date="2020-08" db="EMBL/GenBank/DDBJ databases">
        <authorList>
            <person name="Liu C."/>
            <person name="Sun Q."/>
        </authorList>
    </citation>
    <scope>NUCLEOTIDE SEQUENCE [LARGE SCALE GENOMIC DNA]</scope>
    <source>
        <strain evidence="13 14">NSJ-29</strain>
    </source>
</reference>
<protein>
    <submittedName>
        <fullName evidence="13">YidC/Oxa1 family membrane protein insertase</fullName>
    </submittedName>
</protein>
<evidence type="ECO:0000256" key="8">
    <source>
        <dbReference type="ARBA" id="ARBA00023186"/>
    </source>
</evidence>
<keyword evidence="5" id="KW-0653">Protein transport</keyword>
<feature type="compositionally biased region" description="Basic and acidic residues" evidence="10">
    <location>
        <begin position="411"/>
        <end position="421"/>
    </location>
</feature>
<proteinExistence type="inferred from homology"/>
<feature type="region of interest" description="Disordered" evidence="10">
    <location>
        <begin position="345"/>
        <end position="421"/>
    </location>
</feature>
<dbReference type="GO" id="GO:0051205">
    <property type="term" value="P:protein insertion into membrane"/>
    <property type="evidence" value="ECO:0007669"/>
    <property type="project" value="TreeGrafter"/>
</dbReference>
<evidence type="ECO:0000259" key="12">
    <source>
        <dbReference type="Pfam" id="PF02096"/>
    </source>
</evidence>
<dbReference type="GO" id="GO:0005886">
    <property type="term" value="C:plasma membrane"/>
    <property type="evidence" value="ECO:0007669"/>
    <property type="project" value="UniProtKB-SubCell"/>
</dbReference>
<dbReference type="Pfam" id="PF02096">
    <property type="entry name" value="60KD_IMP"/>
    <property type="match status" value="1"/>
</dbReference>
<evidence type="ECO:0000313" key="13">
    <source>
        <dbReference type="EMBL" id="QNM07991.1"/>
    </source>
</evidence>
<sequence length="421" mass="47370">MEILLSKSTMPIIGWIAQLLGWIMNGIYIVLDAIGIPNIGLAIIFYTIIVYMLMTPLQVKQQKMSKMMSVVQPEMQKVQKKYQGKRDQASQMKMQEETMAIYQKYGVSPTGSCLPLLIQMPLLFALYQVIYHIPGYVTKVGEMFSGLAVKLSQANFLESLTQFATDNKIAAQLSGTGEALQKGITDFLYLLKPAQWEKLADINGFSSLKTTIEQTAAQSRQVNMFAGINISESPWDVIKNGIEAGTWILVIVAVLVPVLAWFTQWLNYKLMPQQTTGNPQQDSMQGSMKMMNTIMPIFSAFMCVTFSMGIGIYWIAGAVIRCIQQVVINRKIAGMDAEELVKKSQEKQAKKRAKKGLPEKKITQQARVNVRNIQEPNRGSRNNTNDSTEYYKNATNARPDSITAKANMVRQFDEKNNKKKK</sequence>
<dbReference type="InterPro" id="IPR047196">
    <property type="entry name" value="YidC_ALB_C"/>
</dbReference>
<dbReference type="KEGG" id="whj:H9Q79_13915"/>
<evidence type="ECO:0000256" key="9">
    <source>
        <dbReference type="RuleBase" id="RU003945"/>
    </source>
</evidence>
<evidence type="ECO:0000256" key="5">
    <source>
        <dbReference type="ARBA" id="ARBA00022927"/>
    </source>
</evidence>
<dbReference type="EMBL" id="CP060635">
    <property type="protein sequence ID" value="QNM07991.1"/>
    <property type="molecule type" value="Genomic_DNA"/>
</dbReference>
<gene>
    <name evidence="13" type="ORF">H9Q79_13915</name>
</gene>
<comment type="similarity">
    <text evidence="9">Belongs to the OXA1/ALB3/YidC family.</text>
</comment>
<organism evidence="13 14">
    <name type="scientific">Wansuia hejianensis</name>
    <dbReference type="NCBI Taxonomy" id="2763667"/>
    <lineage>
        <taxon>Bacteria</taxon>
        <taxon>Bacillati</taxon>
        <taxon>Bacillota</taxon>
        <taxon>Clostridia</taxon>
        <taxon>Lachnospirales</taxon>
        <taxon>Lachnospiraceae</taxon>
        <taxon>Wansuia</taxon>
    </lineage>
</organism>
<dbReference type="InterPro" id="IPR001708">
    <property type="entry name" value="YidC/ALB3/OXA1/COX18"/>
</dbReference>
<dbReference type="NCBIfam" id="TIGR03592">
    <property type="entry name" value="yidC_oxa1_cterm"/>
    <property type="match status" value="1"/>
</dbReference>
<dbReference type="AlphaFoldDB" id="A0A7G9GB09"/>
<keyword evidence="3" id="KW-1003">Cell membrane</keyword>
<dbReference type="GO" id="GO:0015031">
    <property type="term" value="P:protein transport"/>
    <property type="evidence" value="ECO:0007669"/>
    <property type="project" value="UniProtKB-KW"/>
</dbReference>
<feature type="transmembrane region" description="Helical" evidence="11">
    <location>
        <begin position="37"/>
        <end position="59"/>
    </location>
</feature>
<keyword evidence="14" id="KW-1185">Reference proteome</keyword>
<dbReference type="PANTHER" id="PTHR12428:SF65">
    <property type="entry name" value="CYTOCHROME C OXIDASE ASSEMBLY PROTEIN COX18, MITOCHONDRIAL"/>
    <property type="match status" value="1"/>
</dbReference>
<dbReference type="RefSeq" id="WP_249328547.1">
    <property type="nucleotide sequence ID" value="NZ_CP060635.1"/>
</dbReference>
<evidence type="ECO:0000256" key="3">
    <source>
        <dbReference type="ARBA" id="ARBA00022475"/>
    </source>
</evidence>
<dbReference type="InterPro" id="IPR028055">
    <property type="entry name" value="YidC/Oxa/ALB_C"/>
</dbReference>
<feature type="compositionally biased region" description="Polar residues" evidence="10">
    <location>
        <begin position="363"/>
        <end position="398"/>
    </location>
</feature>
<feature type="transmembrane region" description="Helical" evidence="11">
    <location>
        <begin position="244"/>
        <end position="262"/>
    </location>
</feature>
<keyword evidence="4 9" id="KW-0812">Transmembrane</keyword>
<keyword evidence="2" id="KW-0813">Transport</keyword>
<feature type="domain" description="Membrane insertase YidC/Oxa/ALB C-terminal" evidence="12">
    <location>
        <begin position="40"/>
        <end position="330"/>
    </location>
</feature>
<feature type="transmembrane region" description="Helical" evidence="11">
    <location>
        <begin position="12"/>
        <end position="31"/>
    </location>
</feature>
<evidence type="ECO:0000256" key="6">
    <source>
        <dbReference type="ARBA" id="ARBA00022989"/>
    </source>
</evidence>
<evidence type="ECO:0000313" key="14">
    <source>
        <dbReference type="Proteomes" id="UP000515860"/>
    </source>
</evidence>
<name>A0A7G9GB09_9FIRM</name>
<dbReference type="CDD" id="cd20070">
    <property type="entry name" value="5TM_YidC_Alb3"/>
    <property type="match status" value="1"/>
</dbReference>
<comment type="subcellular location">
    <subcellularLocation>
        <location evidence="1">Cell membrane</location>
        <topology evidence="1">Multi-pass membrane protein</topology>
    </subcellularLocation>
    <subcellularLocation>
        <location evidence="9">Membrane</location>
        <topology evidence="9">Multi-pass membrane protein</topology>
    </subcellularLocation>
</comment>
<evidence type="ECO:0000256" key="2">
    <source>
        <dbReference type="ARBA" id="ARBA00022448"/>
    </source>
</evidence>